<proteinExistence type="predicted"/>
<evidence type="ECO:0000313" key="3">
    <source>
        <dbReference type="Proteomes" id="UP000469558"/>
    </source>
</evidence>
<dbReference type="Pfam" id="PF13621">
    <property type="entry name" value="Cupin_8"/>
    <property type="match status" value="1"/>
</dbReference>
<dbReference type="PANTHER" id="PTHR12461">
    <property type="entry name" value="HYPOXIA-INDUCIBLE FACTOR 1 ALPHA INHIBITOR-RELATED"/>
    <property type="match status" value="1"/>
</dbReference>
<sequence length="337" mass="38294">MLRTTTRLAEPSRCLHRWYSSAVDRHDVPPKAPFLRTLYCDIHDVPVDKFRELAFLPETPIRIAPPQNGEERSKWQAGFPERWWSRDDSTSRLPDGSLLPSQEYLSQFADTILPYEVILDMKKEPLPKISSAQDEISQVIATLLERSPDATFHRFNAPLSLFLQACKSSPPLERLYIAQAQIADLPKQLQDDLPVPTIVQKAGKGDIYDANIWMGTPPTYTPLHKDPNPNLFVQLASQKVVRLFEPNVGSRIFRDVQEKIGQHASSIFRGDEMMEGPEREALDEAVWNKKIRMECFEVTVAPGEAIFIPKGWWHSIKSKGRGMNHILKISMAIGSSP</sequence>
<feature type="domain" description="JmjC" evidence="1">
    <location>
        <begin position="167"/>
        <end position="337"/>
    </location>
</feature>
<dbReference type="PROSITE" id="PS51184">
    <property type="entry name" value="JMJC"/>
    <property type="match status" value="1"/>
</dbReference>
<dbReference type="OrthoDB" id="263283at2759"/>
<dbReference type="SUPFAM" id="SSF51197">
    <property type="entry name" value="Clavaminate synthase-like"/>
    <property type="match status" value="1"/>
</dbReference>
<evidence type="ECO:0000313" key="2">
    <source>
        <dbReference type="EMBL" id="TVY82414.1"/>
    </source>
</evidence>
<gene>
    <name evidence="2" type="primary">JMJ30</name>
    <name evidence="2" type="ORF">LSUE1_G004040</name>
</gene>
<accession>A0A8T9CF90</accession>
<organism evidence="2 3">
    <name type="scientific">Lachnellula suecica</name>
    <dbReference type="NCBI Taxonomy" id="602035"/>
    <lineage>
        <taxon>Eukaryota</taxon>
        <taxon>Fungi</taxon>
        <taxon>Dikarya</taxon>
        <taxon>Ascomycota</taxon>
        <taxon>Pezizomycotina</taxon>
        <taxon>Leotiomycetes</taxon>
        <taxon>Helotiales</taxon>
        <taxon>Lachnaceae</taxon>
        <taxon>Lachnellula</taxon>
    </lineage>
</organism>
<dbReference type="PANTHER" id="PTHR12461:SF105">
    <property type="entry name" value="HYPOXIA-INDUCIBLE FACTOR 1-ALPHA INHIBITOR"/>
    <property type="match status" value="1"/>
</dbReference>
<dbReference type="Proteomes" id="UP000469558">
    <property type="component" value="Unassembled WGS sequence"/>
</dbReference>
<comment type="caution">
    <text evidence="2">The sequence shown here is derived from an EMBL/GenBank/DDBJ whole genome shotgun (WGS) entry which is preliminary data.</text>
</comment>
<reference evidence="2 3" key="1">
    <citation type="submission" date="2018-05" db="EMBL/GenBank/DDBJ databases">
        <title>Genome sequencing and assembly of the regulated plant pathogen Lachnellula willkommii and related sister species for the development of diagnostic species identification markers.</title>
        <authorList>
            <person name="Giroux E."/>
            <person name="Bilodeau G."/>
        </authorList>
    </citation>
    <scope>NUCLEOTIDE SEQUENCE [LARGE SCALE GENOMIC DNA]</scope>
    <source>
        <strain evidence="2 3">CBS 268.59</strain>
    </source>
</reference>
<evidence type="ECO:0000259" key="1">
    <source>
        <dbReference type="PROSITE" id="PS51184"/>
    </source>
</evidence>
<dbReference type="Gene3D" id="2.60.120.650">
    <property type="entry name" value="Cupin"/>
    <property type="match status" value="1"/>
</dbReference>
<dbReference type="InterPro" id="IPR003347">
    <property type="entry name" value="JmjC_dom"/>
</dbReference>
<keyword evidence="3" id="KW-1185">Reference proteome</keyword>
<dbReference type="InterPro" id="IPR041667">
    <property type="entry name" value="Cupin_8"/>
</dbReference>
<name>A0A8T9CF90_9HELO</name>
<dbReference type="AlphaFoldDB" id="A0A8T9CF90"/>
<protein>
    <submittedName>
        <fullName evidence="2">Lysine-specific demethylase JMJ30</fullName>
    </submittedName>
</protein>
<dbReference type="EMBL" id="QGMK01000322">
    <property type="protein sequence ID" value="TVY82414.1"/>
    <property type="molecule type" value="Genomic_DNA"/>
</dbReference>